<protein>
    <submittedName>
        <fullName evidence="8">Peroxisomal membrane protein PMP22</fullName>
    </submittedName>
</protein>
<proteinExistence type="inferred from homology"/>
<dbReference type="GO" id="GO:0005778">
    <property type="term" value="C:peroxisomal membrane"/>
    <property type="evidence" value="ECO:0007669"/>
    <property type="project" value="TreeGrafter"/>
</dbReference>
<feature type="transmembrane region" description="Helical" evidence="6">
    <location>
        <begin position="159"/>
        <end position="176"/>
    </location>
</feature>
<dbReference type="FunCoup" id="A0A6J2XGQ4">
    <property type="interactions" value="519"/>
</dbReference>
<dbReference type="RefSeq" id="XP_030750578.1">
    <property type="nucleotide sequence ID" value="XM_030894718.1"/>
</dbReference>
<dbReference type="KEGG" id="soy:115878275"/>
<dbReference type="PANTHER" id="PTHR11266:SF80">
    <property type="entry name" value="PEROXISOMAL MEMBRANE PROTEIN 2"/>
    <property type="match status" value="1"/>
</dbReference>
<dbReference type="Proteomes" id="UP000504635">
    <property type="component" value="Unplaced"/>
</dbReference>
<dbReference type="OrthoDB" id="860at2759"/>
<comment type="similarity">
    <text evidence="2 6">Belongs to the peroxisomal membrane protein PXMP2/4 family.</text>
</comment>
<evidence type="ECO:0000256" key="4">
    <source>
        <dbReference type="ARBA" id="ARBA00022989"/>
    </source>
</evidence>
<comment type="subcellular location">
    <subcellularLocation>
        <location evidence="1">Membrane</location>
        <topology evidence="1">Multi-pass membrane protein</topology>
    </subcellularLocation>
</comment>
<dbReference type="Pfam" id="PF04117">
    <property type="entry name" value="Mpv17_PMP22"/>
    <property type="match status" value="1"/>
</dbReference>
<evidence type="ECO:0000256" key="3">
    <source>
        <dbReference type="ARBA" id="ARBA00022692"/>
    </source>
</evidence>
<keyword evidence="7" id="KW-1185">Reference proteome</keyword>
<gene>
    <name evidence="8" type="primary">LOC115878275</name>
</gene>
<keyword evidence="5 6" id="KW-0472">Membrane</keyword>
<dbReference type="PANTHER" id="PTHR11266">
    <property type="entry name" value="PEROXISOMAL MEMBRANE PROTEIN 2, PXMP2 MPV17"/>
    <property type="match status" value="1"/>
</dbReference>
<feature type="transmembrane region" description="Helical" evidence="6">
    <location>
        <begin position="55"/>
        <end position="74"/>
    </location>
</feature>
<evidence type="ECO:0000313" key="8">
    <source>
        <dbReference type="RefSeq" id="XP_030750578.1"/>
    </source>
</evidence>
<sequence>MALSKPIMKALSFYLSQMYEHPLRTSALTCSVIALDGNATYQRLAGIKPFDLRSVLAFGVFGLLFSGPAQHYFYSFLERAVPDEASFTILKKLFLERVIFFPLCQGFALYAISRLEGKSHDQAVEELKALFNKLVIGSWKHLTILQFLNVAFVPSVFRIFIQHFISYFWTIYFSHARKEYQKSQKKQ</sequence>
<evidence type="ECO:0000256" key="5">
    <source>
        <dbReference type="ARBA" id="ARBA00023136"/>
    </source>
</evidence>
<evidence type="ECO:0000313" key="7">
    <source>
        <dbReference type="Proteomes" id="UP000504635"/>
    </source>
</evidence>
<reference evidence="8" key="1">
    <citation type="submission" date="2025-08" db="UniProtKB">
        <authorList>
            <consortium name="RefSeq"/>
        </authorList>
    </citation>
    <scope>IDENTIFICATION</scope>
    <source>
        <tissue evidence="8">Gonads</tissue>
    </source>
</reference>
<dbReference type="InParanoid" id="A0A6J2XGQ4"/>
<dbReference type="AlphaFoldDB" id="A0A6J2XGQ4"/>
<evidence type="ECO:0000256" key="1">
    <source>
        <dbReference type="ARBA" id="ARBA00004141"/>
    </source>
</evidence>
<evidence type="ECO:0000256" key="6">
    <source>
        <dbReference type="RuleBase" id="RU363053"/>
    </source>
</evidence>
<name>A0A6J2XGQ4_SITOR</name>
<dbReference type="InterPro" id="IPR007248">
    <property type="entry name" value="Mpv17_PMP22"/>
</dbReference>
<organism evidence="7 8">
    <name type="scientific">Sitophilus oryzae</name>
    <name type="common">Rice weevil</name>
    <name type="synonym">Curculio oryzae</name>
    <dbReference type="NCBI Taxonomy" id="7048"/>
    <lineage>
        <taxon>Eukaryota</taxon>
        <taxon>Metazoa</taxon>
        <taxon>Ecdysozoa</taxon>
        <taxon>Arthropoda</taxon>
        <taxon>Hexapoda</taxon>
        <taxon>Insecta</taxon>
        <taxon>Pterygota</taxon>
        <taxon>Neoptera</taxon>
        <taxon>Endopterygota</taxon>
        <taxon>Coleoptera</taxon>
        <taxon>Polyphaga</taxon>
        <taxon>Cucujiformia</taxon>
        <taxon>Curculionidae</taxon>
        <taxon>Dryophthorinae</taxon>
        <taxon>Sitophilus</taxon>
    </lineage>
</organism>
<dbReference type="GeneID" id="115878275"/>
<evidence type="ECO:0000256" key="2">
    <source>
        <dbReference type="ARBA" id="ARBA00006824"/>
    </source>
</evidence>
<keyword evidence="3 6" id="KW-0812">Transmembrane</keyword>
<keyword evidence="4 6" id="KW-1133">Transmembrane helix</keyword>
<accession>A0A6J2XGQ4</accession>